<evidence type="ECO:0000256" key="7">
    <source>
        <dbReference type="SAM" id="Phobius"/>
    </source>
</evidence>
<dbReference type="InterPro" id="IPR003593">
    <property type="entry name" value="AAA+_ATPase"/>
</dbReference>
<dbReference type="GO" id="GO:0034040">
    <property type="term" value="F:ATPase-coupled lipid transmembrane transporter activity"/>
    <property type="evidence" value="ECO:0007669"/>
    <property type="project" value="TreeGrafter"/>
</dbReference>
<evidence type="ECO:0000256" key="3">
    <source>
        <dbReference type="ARBA" id="ARBA00022741"/>
    </source>
</evidence>
<dbReference type="PROSITE" id="PS50929">
    <property type="entry name" value="ABC_TM1F"/>
    <property type="match status" value="1"/>
</dbReference>
<evidence type="ECO:0000256" key="4">
    <source>
        <dbReference type="ARBA" id="ARBA00022840"/>
    </source>
</evidence>
<keyword evidence="2 7" id="KW-0812">Transmembrane</keyword>
<proteinExistence type="predicted"/>
<evidence type="ECO:0000256" key="1">
    <source>
        <dbReference type="ARBA" id="ARBA00004651"/>
    </source>
</evidence>
<accession>A0A9D1KEH1</accession>
<feature type="transmembrane region" description="Helical" evidence="7">
    <location>
        <begin position="263"/>
        <end position="282"/>
    </location>
</feature>
<dbReference type="PROSITE" id="PS50893">
    <property type="entry name" value="ABC_TRANSPORTER_2"/>
    <property type="match status" value="1"/>
</dbReference>
<dbReference type="InterPro" id="IPR036640">
    <property type="entry name" value="ABC1_TM_sf"/>
</dbReference>
<dbReference type="Pfam" id="PF00005">
    <property type="entry name" value="ABC_tran"/>
    <property type="match status" value="1"/>
</dbReference>
<feature type="domain" description="ABC transporter" evidence="8">
    <location>
        <begin position="352"/>
        <end position="588"/>
    </location>
</feature>
<keyword evidence="4 10" id="KW-0067">ATP-binding</keyword>
<dbReference type="CDD" id="cd07346">
    <property type="entry name" value="ABC_6TM_exporters"/>
    <property type="match status" value="1"/>
</dbReference>
<dbReference type="InterPro" id="IPR017871">
    <property type="entry name" value="ABC_transporter-like_CS"/>
</dbReference>
<dbReference type="SUPFAM" id="SSF52540">
    <property type="entry name" value="P-loop containing nucleoside triphosphate hydrolases"/>
    <property type="match status" value="1"/>
</dbReference>
<dbReference type="Gene3D" id="1.20.1560.10">
    <property type="entry name" value="ABC transporter type 1, transmembrane domain"/>
    <property type="match status" value="1"/>
</dbReference>
<sequence length="600" mass="68353">MDSPVSKKQNPVFRTLSYILPYWYLILAATIGGVLKLTLPLVVPQMLRYFTDNLLPPENPMPVSQKMRIVFWSMILILAIYLFVYIPATYIREVGSLRVSNHIIHKMRCQLYDRLIRMSAGFHNENASGQLVSRINSDVEKVHDFIWSVATNVWIDSIIFAIYMALMIPINPGLTLLVCAVTLSSILITRKIREQIRKSGRKRQEELSFLSGYFQERMAGFGAIRLFHMEDWENNRFRQLSQKVFRQTKRQDTFSSLGTAVNATFYLFNEALVVGLCLLSVLRGNMTLGEMLVFYSYMGYLRTPLNRFIELNVTYAKSMAGIERVYEILDMPPDIEEKENALTLSDDAPLNLTFQHVSFRYRRESDEKALNDVTFTIEDGQKVALVGSSGCGKTTAVNLITRFYDPDEGCILLSGHDLRDYSLASLYRQMGMVFQDTVLFSETIGDNLKYGKPDATLQEMEQAAKAANAYDFIMKTPKQWDTLLGERGIGLSGGQRQRLAIARVFLCNPRFLILDEATSALDSESEEQVQAALDNLMEGRTSVVIAHRLSTIVNADKIIVMDQGRVVETGTHHELLERNGRYAELYQKQFKDVLGDAHEF</sequence>
<feature type="domain" description="ABC transmembrane type-1" evidence="9">
    <location>
        <begin position="27"/>
        <end position="317"/>
    </location>
</feature>
<evidence type="ECO:0000259" key="9">
    <source>
        <dbReference type="PROSITE" id="PS50929"/>
    </source>
</evidence>
<reference evidence="10" key="2">
    <citation type="journal article" date="2021" name="PeerJ">
        <title>Extensive microbial diversity within the chicken gut microbiome revealed by metagenomics and culture.</title>
        <authorList>
            <person name="Gilroy R."/>
            <person name="Ravi A."/>
            <person name="Getino M."/>
            <person name="Pursley I."/>
            <person name="Horton D.L."/>
            <person name="Alikhan N.F."/>
            <person name="Baker D."/>
            <person name="Gharbi K."/>
            <person name="Hall N."/>
            <person name="Watson M."/>
            <person name="Adriaenssens E.M."/>
            <person name="Foster-Nyarko E."/>
            <person name="Jarju S."/>
            <person name="Secka A."/>
            <person name="Antonio M."/>
            <person name="Oren A."/>
            <person name="Chaudhuri R.R."/>
            <person name="La Ragione R."/>
            <person name="Hildebrand F."/>
            <person name="Pallen M.J."/>
        </authorList>
    </citation>
    <scope>NUCLEOTIDE SEQUENCE</scope>
    <source>
        <strain evidence="10">CHK123-3438</strain>
    </source>
</reference>
<feature type="transmembrane region" description="Helical" evidence="7">
    <location>
        <begin position="21"/>
        <end position="43"/>
    </location>
</feature>
<comment type="caution">
    <text evidence="10">The sequence shown here is derived from an EMBL/GenBank/DDBJ whole genome shotgun (WGS) entry which is preliminary data.</text>
</comment>
<keyword evidence="6 7" id="KW-0472">Membrane</keyword>
<comment type="subcellular location">
    <subcellularLocation>
        <location evidence="1">Cell membrane</location>
        <topology evidence="1">Multi-pass membrane protein</topology>
    </subcellularLocation>
</comment>
<dbReference type="Proteomes" id="UP000886860">
    <property type="component" value="Unassembled WGS sequence"/>
</dbReference>
<dbReference type="FunFam" id="3.40.50.300:FF:000218">
    <property type="entry name" value="Multidrug ABC transporter ATP-binding protein"/>
    <property type="match status" value="1"/>
</dbReference>
<dbReference type="GO" id="GO:0016887">
    <property type="term" value="F:ATP hydrolysis activity"/>
    <property type="evidence" value="ECO:0007669"/>
    <property type="project" value="InterPro"/>
</dbReference>
<dbReference type="SUPFAM" id="SSF90123">
    <property type="entry name" value="ABC transporter transmembrane region"/>
    <property type="match status" value="1"/>
</dbReference>
<dbReference type="InterPro" id="IPR003439">
    <property type="entry name" value="ABC_transporter-like_ATP-bd"/>
</dbReference>
<dbReference type="GO" id="GO:0140359">
    <property type="term" value="F:ABC-type transporter activity"/>
    <property type="evidence" value="ECO:0007669"/>
    <property type="project" value="InterPro"/>
</dbReference>
<evidence type="ECO:0000256" key="2">
    <source>
        <dbReference type="ARBA" id="ARBA00022692"/>
    </source>
</evidence>
<dbReference type="PROSITE" id="PS00211">
    <property type="entry name" value="ABC_TRANSPORTER_1"/>
    <property type="match status" value="1"/>
</dbReference>
<dbReference type="InterPro" id="IPR039421">
    <property type="entry name" value="Type_1_exporter"/>
</dbReference>
<evidence type="ECO:0000256" key="6">
    <source>
        <dbReference type="ARBA" id="ARBA00023136"/>
    </source>
</evidence>
<feature type="transmembrane region" description="Helical" evidence="7">
    <location>
        <begin position="69"/>
        <end position="88"/>
    </location>
</feature>
<dbReference type="Gene3D" id="3.40.50.300">
    <property type="entry name" value="P-loop containing nucleotide triphosphate hydrolases"/>
    <property type="match status" value="1"/>
</dbReference>
<reference evidence="10" key="1">
    <citation type="submission" date="2020-10" db="EMBL/GenBank/DDBJ databases">
        <authorList>
            <person name="Gilroy R."/>
        </authorList>
    </citation>
    <scope>NUCLEOTIDE SEQUENCE</scope>
    <source>
        <strain evidence="10">CHK123-3438</strain>
    </source>
</reference>
<dbReference type="InterPro" id="IPR011527">
    <property type="entry name" value="ABC1_TM_dom"/>
</dbReference>
<evidence type="ECO:0000256" key="5">
    <source>
        <dbReference type="ARBA" id="ARBA00022989"/>
    </source>
</evidence>
<dbReference type="SMART" id="SM00382">
    <property type="entry name" value="AAA"/>
    <property type="match status" value="1"/>
</dbReference>
<dbReference type="Pfam" id="PF00664">
    <property type="entry name" value="ABC_membrane"/>
    <property type="match status" value="1"/>
</dbReference>
<organism evidence="10 11">
    <name type="scientific">Candidatus Caccovicinus merdipullorum</name>
    <dbReference type="NCBI Taxonomy" id="2840724"/>
    <lineage>
        <taxon>Bacteria</taxon>
        <taxon>Bacillati</taxon>
        <taxon>Bacillota</taxon>
        <taxon>Clostridia</taxon>
        <taxon>Eubacteriales</taxon>
        <taxon>Candidatus Caccovicinus</taxon>
    </lineage>
</organism>
<evidence type="ECO:0000259" key="8">
    <source>
        <dbReference type="PROSITE" id="PS50893"/>
    </source>
</evidence>
<keyword evidence="5 7" id="KW-1133">Transmembrane helix</keyword>
<evidence type="ECO:0000313" key="10">
    <source>
        <dbReference type="EMBL" id="HIT40839.1"/>
    </source>
</evidence>
<dbReference type="PANTHER" id="PTHR24221:SF654">
    <property type="entry name" value="ATP-BINDING CASSETTE SUB-FAMILY B MEMBER 6"/>
    <property type="match status" value="1"/>
</dbReference>
<dbReference type="GO" id="GO:0005886">
    <property type="term" value="C:plasma membrane"/>
    <property type="evidence" value="ECO:0007669"/>
    <property type="project" value="UniProtKB-SubCell"/>
</dbReference>
<gene>
    <name evidence="10" type="ORF">IAB60_01875</name>
</gene>
<dbReference type="AlphaFoldDB" id="A0A9D1KEH1"/>
<dbReference type="PANTHER" id="PTHR24221">
    <property type="entry name" value="ATP-BINDING CASSETTE SUB-FAMILY B"/>
    <property type="match status" value="1"/>
</dbReference>
<dbReference type="GO" id="GO:0005524">
    <property type="term" value="F:ATP binding"/>
    <property type="evidence" value="ECO:0007669"/>
    <property type="project" value="UniProtKB-KW"/>
</dbReference>
<evidence type="ECO:0000313" key="11">
    <source>
        <dbReference type="Proteomes" id="UP000886860"/>
    </source>
</evidence>
<dbReference type="EMBL" id="DVKS01000035">
    <property type="protein sequence ID" value="HIT40839.1"/>
    <property type="molecule type" value="Genomic_DNA"/>
</dbReference>
<protein>
    <submittedName>
        <fullName evidence="10">ABC transporter ATP-binding protein</fullName>
    </submittedName>
</protein>
<dbReference type="InterPro" id="IPR027417">
    <property type="entry name" value="P-loop_NTPase"/>
</dbReference>
<keyword evidence="3" id="KW-0547">Nucleotide-binding</keyword>
<name>A0A9D1KEH1_9FIRM</name>
<feature type="transmembrane region" description="Helical" evidence="7">
    <location>
        <begin position="172"/>
        <end position="189"/>
    </location>
</feature>